<evidence type="ECO:0000256" key="2">
    <source>
        <dbReference type="ARBA" id="ARBA00023002"/>
    </source>
</evidence>
<dbReference type="OrthoDB" id="6823797at2"/>
<keyword evidence="2 3" id="KW-0560">Oxidoreductase</keyword>
<dbReference type="Gene3D" id="3.40.50.720">
    <property type="entry name" value="NAD(P)-binding Rossmann-like Domain"/>
    <property type="match status" value="1"/>
</dbReference>
<dbReference type="Proteomes" id="UP000266327">
    <property type="component" value="Unassembled WGS sequence"/>
</dbReference>
<dbReference type="GO" id="GO:0047936">
    <property type="term" value="F:glucose 1-dehydrogenase [NAD(P)+] activity"/>
    <property type="evidence" value="ECO:0007669"/>
    <property type="project" value="UniProtKB-EC"/>
</dbReference>
<dbReference type="Pfam" id="PF13561">
    <property type="entry name" value="adh_short_C2"/>
    <property type="match status" value="1"/>
</dbReference>
<proteinExistence type="inferred from homology"/>
<dbReference type="EC" id="1.1.1.47" evidence="3"/>
<dbReference type="CDD" id="cd05233">
    <property type="entry name" value="SDR_c"/>
    <property type="match status" value="1"/>
</dbReference>
<evidence type="ECO:0000256" key="1">
    <source>
        <dbReference type="ARBA" id="ARBA00006484"/>
    </source>
</evidence>
<evidence type="ECO:0000313" key="4">
    <source>
        <dbReference type="Proteomes" id="UP000266327"/>
    </source>
</evidence>
<keyword evidence="4" id="KW-1185">Reference proteome</keyword>
<dbReference type="NCBIfam" id="NF005559">
    <property type="entry name" value="PRK07231.1"/>
    <property type="match status" value="1"/>
</dbReference>
<accession>A0A3A3G6X5</accession>
<comment type="similarity">
    <text evidence="1">Belongs to the short-chain dehydrogenases/reductases (SDR) family.</text>
</comment>
<reference evidence="4" key="1">
    <citation type="submission" date="2018-09" db="EMBL/GenBank/DDBJ databases">
        <authorList>
            <person name="Zhu H."/>
        </authorList>
    </citation>
    <scope>NUCLEOTIDE SEQUENCE [LARGE SCALE GENOMIC DNA]</scope>
    <source>
        <strain evidence="4">K1S02-23</strain>
    </source>
</reference>
<sequence>MKGLFEGKVVIVTGAGGAIGRAAAIKFAAEGARVTVSDLSEESVAETVRIIKEAGGDALPIVGDISLDEHVQRMVNVTVERFGGVDCAFNNAGITHAEDYKWDEAVFRRTLEINLISQMLCMKYQIPQMLRRGKGAIVNTSSIQGLVGVVEPPLPAYTASKHAVIGLSKSTALEYARSNIRVNALCPGVTRSAMVDKVMVMSESIRQRLLNHAPLGRLAEPEEVAEAALWLCSDKASFVTGHAMVVDGGFTAQ</sequence>
<dbReference type="PRINTS" id="PR00080">
    <property type="entry name" value="SDRFAMILY"/>
</dbReference>
<organism evidence="3 4">
    <name type="scientific">Noviherbaspirillum sedimenti</name>
    <dbReference type="NCBI Taxonomy" id="2320865"/>
    <lineage>
        <taxon>Bacteria</taxon>
        <taxon>Pseudomonadati</taxon>
        <taxon>Pseudomonadota</taxon>
        <taxon>Betaproteobacteria</taxon>
        <taxon>Burkholderiales</taxon>
        <taxon>Oxalobacteraceae</taxon>
        <taxon>Noviherbaspirillum</taxon>
    </lineage>
</organism>
<dbReference type="PANTHER" id="PTHR24321:SF11">
    <property type="entry name" value="BLR0893 PROTEIN"/>
    <property type="match status" value="1"/>
</dbReference>
<dbReference type="PRINTS" id="PR00081">
    <property type="entry name" value="GDHRDH"/>
</dbReference>
<dbReference type="FunFam" id="3.40.50.720:FF:000084">
    <property type="entry name" value="Short-chain dehydrogenase reductase"/>
    <property type="match status" value="1"/>
</dbReference>
<dbReference type="AlphaFoldDB" id="A0A3A3G6X5"/>
<name>A0A3A3G6X5_9BURK</name>
<evidence type="ECO:0000313" key="3">
    <source>
        <dbReference type="EMBL" id="RJG04273.1"/>
    </source>
</evidence>
<dbReference type="InterPro" id="IPR002347">
    <property type="entry name" value="SDR_fam"/>
</dbReference>
<dbReference type="SUPFAM" id="SSF51735">
    <property type="entry name" value="NAD(P)-binding Rossmann-fold domains"/>
    <property type="match status" value="1"/>
</dbReference>
<gene>
    <name evidence="3" type="ORF">D3878_06965</name>
</gene>
<protein>
    <submittedName>
        <fullName evidence="3">Glucose 1-dehydrogenase</fullName>
        <ecNumber evidence="3">1.1.1.47</ecNumber>
    </submittedName>
</protein>
<comment type="caution">
    <text evidence="3">The sequence shown here is derived from an EMBL/GenBank/DDBJ whole genome shotgun (WGS) entry which is preliminary data.</text>
</comment>
<dbReference type="InterPro" id="IPR036291">
    <property type="entry name" value="NAD(P)-bd_dom_sf"/>
</dbReference>
<dbReference type="PANTHER" id="PTHR24321">
    <property type="entry name" value="DEHYDROGENASES, SHORT CHAIN"/>
    <property type="match status" value="1"/>
</dbReference>
<dbReference type="EMBL" id="QYUQ01000002">
    <property type="protein sequence ID" value="RJG04273.1"/>
    <property type="molecule type" value="Genomic_DNA"/>
</dbReference>